<dbReference type="eggNOG" id="COG5430">
    <property type="taxonomic scope" value="Bacteria"/>
</dbReference>
<proteinExistence type="predicted"/>
<dbReference type="Pfam" id="PF05229">
    <property type="entry name" value="SCPU"/>
    <property type="match status" value="2"/>
</dbReference>
<dbReference type="EMBL" id="AYXT01000001">
    <property type="protein sequence ID" value="ETF04364.1"/>
    <property type="molecule type" value="Genomic_DNA"/>
</dbReference>
<dbReference type="PANTHER" id="PTHR37089">
    <property type="entry name" value="PROTEIN U-RELATED"/>
    <property type="match status" value="1"/>
</dbReference>
<feature type="domain" description="Spore coat protein U/FanG" evidence="1">
    <location>
        <begin position="159"/>
        <end position="289"/>
    </location>
</feature>
<protein>
    <recommendedName>
        <fullName evidence="1">Spore coat protein U/FanG domain-containing protein</fullName>
    </recommendedName>
</protein>
<dbReference type="SMART" id="SM00972">
    <property type="entry name" value="SCPU"/>
    <property type="match status" value="2"/>
</dbReference>
<accession>V8QZC0</accession>
<dbReference type="InterPro" id="IPR007893">
    <property type="entry name" value="Spore_coat_U/FanG"/>
</dbReference>
<dbReference type="AlphaFoldDB" id="V8QZC0"/>
<dbReference type="InterPro" id="IPR053167">
    <property type="entry name" value="Spore_coat_component"/>
</dbReference>
<dbReference type="HOGENOM" id="CLU_069372_0_0_4"/>
<gene>
    <name evidence="2" type="ORF">W822_04135</name>
</gene>
<name>V8QZC0_9BURK</name>
<feature type="domain" description="Spore coat protein U/FanG" evidence="1">
    <location>
        <begin position="1"/>
        <end position="135"/>
    </location>
</feature>
<dbReference type="STRING" id="1424334.W822_04135"/>
<reference evidence="2 3" key="1">
    <citation type="journal article" date="2014" name="Genome Announc.">
        <title>Draft Genome Sequence of Advenella kashmirensis Strain W13003, a Polycyclic Aromatic Hydrocarbon-Degrading Bacterium.</title>
        <authorList>
            <person name="Wang X."/>
            <person name="Jin D."/>
            <person name="Zhou L."/>
            <person name="Wu L."/>
            <person name="An W."/>
            <person name="Zhao L."/>
        </authorList>
    </citation>
    <scope>NUCLEOTIDE SEQUENCE [LARGE SCALE GENOMIC DNA]</scope>
    <source>
        <strain evidence="2 3">W13003</strain>
    </source>
</reference>
<dbReference type="Proteomes" id="UP000018733">
    <property type="component" value="Unassembled WGS sequence"/>
</dbReference>
<keyword evidence="3" id="KW-1185">Reference proteome</keyword>
<comment type="caution">
    <text evidence="2">The sequence shown here is derived from an EMBL/GenBank/DDBJ whole genome shotgun (WGS) entry which is preliminary data.</text>
</comment>
<evidence type="ECO:0000313" key="2">
    <source>
        <dbReference type="EMBL" id="ETF04364.1"/>
    </source>
</evidence>
<evidence type="ECO:0000259" key="1">
    <source>
        <dbReference type="Pfam" id="PF05229"/>
    </source>
</evidence>
<dbReference type="PATRIC" id="fig|1424334.3.peg.831"/>
<sequence>MNFGSINPVTAGAVDVNATVDYSCSSIISLLSYIKVCIEIGPGASDTDVNNRYLPHASVTSDRLAYNVYSSAARNTVIGNVYGSASPPVILQHGPYAVTLLATAKGTQTIYGRIAASNPFMQRSVGPYNTSLTVTVRMAVISLIDLLPCVDSNPAVVPMPVTAQMLSACQITASPLDFGRQPSNFSSAVQSTSQINSSCTKGTAYQIGLNNGLYASGNQRRMRSANGQYINYELYKNAGRTQRWGMALNTPETVTGQATGSSQNATVYGQVSPQSGLRAADYKDTVTVTITY</sequence>
<organism evidence="2 3">
    <name type="scientific">Advenella kashmirensis W13003</name>
    <dbReference type="NCBI Taxonomy" id="1424334"/>
    <lineage>
        <taxon>Bacteria</taxon>
        <taxon>Pseudomonadati</taxon>
        <taxon>Pseudomonadota</taxon>
        <taxon>Betaproteobacteria</taxon>
        <taxon>Burkholderiales</taxon>
        <taxon>Alcaligenaceae</taxon>
    </lineage>
</organism>
<evidence type="ECO:0000313" key="3">
    <source>
        <dbReference type="Proteomes" id="UP000018733"/>
    </source>
</evidence>